<evidence type="ECO:0000256" key="3">
    <source>
        <dbReference type="ARBA" id="ARBA00022833"/>
    </source>
</evidence>
<dbReference type="OrthoDB" id="10263155at2759"/>
<dbReference type="AlphaFoldDB" id="A0A7J5XS70"/>
<comment type="caution">
    <text evidence="7">The sequence shown here is derived from an EMBL/GenBank/DDBJ whole genome shotgun (WGS) entry which is preliminary data.</text>
</comment>
<dbReference type="PANTHER" id="PTHR46729">
    <property type="entry name" value="LEUKOCYTE RECEPTOR CLUSTER MEMBER 9"/>
    <property type="match status" value="1"/>
</dbReference>
<accession>A0A7J5XS70</accession>
<feature type="zinc finger region" description="C3H1-type" evidence="4">
    <location>
        <begin position="121"/>
        <end position="148"/>
    </location>
</feature>
<dbReference type="Gene3D" id="3.90.1140.10">
    <property type="entry name" value="Cyclic phosphodiesterase"/>
    <property type="match status" value="1"/>
</dbReference>
<sequence>MLVAQEAYACFIINAHKARSCWPSWSALHLPGPHLGLYPRAPRHLQGMKGMGMEDAVPRCKTTSEGHGAHRSLIMASDGLGGPPEEQAEEGTPLTETPSEEAGVPPNCGRDTLRAPAEQDENSVDVCRFFLMGKCHFGPRCRFSHSNPSGDDSGSADQDDKQEGEKTEKHEKKVNKTRKPKYEPKDVNKKPRMRTADEVISRILWDQSADGSEFVVGYVDRFLGVLERPFNDFNWDTDPCDCDYTVELALPRHRIQYFTYRGHRVWDRHSRTDRVFGSTGQSLAPPFGGVEEVKEVNTEEPPPAVREHLQDECETEEGTPTENTHQEEEEQSEMNIHSPAGTEAAPECGGDASPGEEEPPCVMEEAAMRLRQSHHPFPKMTEQTDKRGMRKGTLQTGRKARTAKKMLRANTPAILSGFQQLQEEITSVLPSSAPHWQWANTLHVTMCLLNLPGPAEVATAAEVLRKFAHFDRNPPVALTFPVRLKHFNGKVLYLSPQPQIHLQQLNSGLQEAYREEGLLHRDSFNPRYHLTLAKVLGKEGERVFDRVGDLKVGKGLHFGRLPINILHLCAMGISEGDDFYETVCTMCGGWMQPSQRVNHYVQHDFNNGNGELAMIGLVTVEPLRVEEGDR</sequence>
<dbReference type="SUPFAM" id="SSF90229">
    <property type="entry name" value="CCCH zinc finger"/>
    <property type="match status" value="1"/>
</dbReference>
<evidence type="ECO:0000313" key="7">
    <source>
        <dbReference type="EMBL" id="KAF3839663.1"/>
    </source>
</evidence>
<feature type="region of interest" description="Disordered" evidence="5">
    <location>
        <begin position="295"/>
        <end position="359"/>
    </location>
</feature>
<feature type="region of interest" description="Disordered" evidence="5">
    <location>
        <begin position="378"/>
        <end position="399"/>
    </location>
</feature>
<dbReference type="InterPro" id="IPR019510">
    <property type="entry name" value="AKAP7-like_phosphoesterase"/>
</dbReference>
<keyword evidence="3 4" id="KW-0862">Zinc</keyword>
<proteinExistence type="predicted"/>
<feature type="compositionally biased region" description="Basic and acidic residues" evidence="5">
    <location>
        <begin position="180"/>
        <end position="190"/>
    </location>
</feature>
<evidence type="ECO:0000313" key="8">
    <source>
        <dbReference type="Proteomes" id="UP000518266"/>
    </source>
</evidence>
<dbReference type="Proteomes" id="UP000518266">
    <property type="component" value="Unassembled WGS sequence"/>
</dbReference>
<keyword evidence="1 4" id="KW-0479">Metal-binding</keyword>
<evidence type="ECO:0000256" key="5">
    <source>
        <dbReference type="SAM" id="MobiDB-lite"/>
    </source>
</evidence>
<keyword evidence="2 4" id="KW-0863">Zinc-finger</keyword>
<dbReference type="Pfam" id="PF00642">
    <property type="entry name" value="zf-CCCH"/>
    <property type="match status" value="1"/>
</dbReference>
<dbReference type="SMART" id="SM00356">
    <property type="entry name" value="ZnF_C3H1"/>
    <property type="match status" value="1"/>
</dbReference>
<reference evidence="7 8" key="1">
    <citation type="submission" date="2020-03" db="EMBL/GenBank/DDBJ databases">
        <title>Dissostichus mawsoni Genome sequencing and assembly.</title>
        <authorList>
            <person name="Park H."/>
        </authorList>
    </citation>
    <scope>NUCLEOTIDE SEQUENCE [LARGE SCALE GENOMIC DNA]</scope>
    <source>
        <strain evidence="7">DM0001</strain>
        <tissue evidence="7">Muscle</tissue>
    </source>
</reference>
<evidence type="ECO:0000256" key="4">
    <source>
        <dbReference type="PROSITE-ProRule" id="PRU00723"/>
    </source>
</evidence>
<dbReference type="InterPro" id="IPR042653">
    <property type="entry name" value="Leng9"/>
</dbReference>
<dbReference type="InterPro" id="IPR000571">
    <property type="entry name" value="Znf_CCCH"/>
</dbReference>
<dbReference type="Pfam" id="PF04457">
    <property type="entry name" value="MJ1316"/>
    <property type="match status" value="1"/>
</dbReference>
<dbReference type="Gene3D" id="4.10.1000.10">
    <property type="entry name" value="Zinc finger, CCCH-type"/>
    <property type="match status" value="1"/>
</dbReference>
<dbReference type="InterPro" id="IPR009097">
    <property type="entry name" value="Cyclic_Pdiesterase"/>
</dbReference>
<dbReference type="PROSITE" id="PS50103">
    <property type="entry name" value="ZF_C3H1"/>
    <property type="match status" value="1"/>
</dbReference>
<gene>
    <name evidence="7" type="ORF">F7725_018380</name>
</gene>
<feature type="domain" description="C3H1-type" evidence="6">
    <location>
        <begin position="121"/>
        <end position="148"/>
    </location>
</feature>
<evidence type="ECO:0000259" key="6">
    <source>
        <dbReference type="PROSITE" id="PS50103"/>
    </source>
</evidence>
<evidence type="ECO:0000256" key="2">
    <source>
        <dbReference type="ARBA" id="ARBA00022771"/>
    </source>
</evidence>
<feature type="region of interest" description="Disordered" evidence="5">
    <location>
        <begin position="145"/>
        <end position="190"/>
    </location>
</feature>
<dbReference type="InterPro" id="IPR036855">
    <property type="entry name" value="Znf_CCCH_sf"/>
</dbReference>
<dbReference type="SUPFAM" id="SSF55144">
    <property type="entry name" value="LigT-like"/>
    <property type="match status" value="1"/>
</dbReference>
<dbReference type="PANTHER" id="PTHR46729:SF1">
    <property type="entry name" value="LEUKOCYTE RECEPTOR CLUSTER MEMBER 9"/>
    <property type="match status" value="1"/>
</dbReference>
<dbReference type="EMBL" id="JAAKFY010000021">
    <property type="protein sequence ID" value="KAF3839663.1"/>
    <property type="molecule type" value="Genomic_DNA"/>
</dbReference>
<name>A0A7J5XS70_DISMA</name>
<dbReference type="GO" id="GO:0008270">
    <property type="term" value="F:zinc ion binding"/>
    <property type="evidence" value="ECO:0007669"/>
    <property type="project" value="UniProtKB-KW"/>
</dbReference>
<dbReference type="InterPro" id="IPR040459">
    <property type="entry name" value="MJ1316"/>
</dbReference>
<protein>
    <recommendedName>
        <fullName evidence="6">C3H1-type domain-containing protein</fullName>
    </recommendedName>
</protein>
<feature type="compositionally biased region" description="Basic and acidic residues" evidence="5">
    <location>
        <begin position="158"/>
        <end position="171"/>
    </location>
</feature>
<keyword evidence="8" id="KW-1185">Reference proteome</keyword>
<evidence type="ECO:0000256" key="1">
    <source>
        <dbReference type="ARBA" id="ARBA00022723"/>
    </source>
</evidence>
<organism evidence="7 8">
    <name type="scientific">Dissostichus mawsoni</name>
    <name type="common">Antarctic cod</name>
    <dbReference type="NCBI Taxonomy" id="36200"/>
    <lineage>
        <taxon>Eukaryota</taxon>
        <taxon>Metazoa</taxon>
        <taxon>Chordata</taxon>
        <taxon>Craniata</taxon>
        <taxon>Vertebrata</taxon>
        <taxon>Euteleostomi</taxon>
        <taxon>Actinopterygii</taxon>
        <taxon>Neopterygii</taxon>
        <taxon>Teleostei</taxon>
        <taxon>Neoteleostei</taxon>
        <taxon>Acanthomorphata</taxon>
        <taxon>Eupercaria</taxon>
        <taxon>Perciformes</taxon>
        <taxon>Notothenioidei</taxon>
        <taxon>Nototheniidae</taxon>
        <taxon>Dissostichus</taxon>
    </lineage>
</organism>
<feature type="region of interest" description="Disordered" evidence="5">
    <location>
        <begin position="77"/>
        <end position="119"/>
    </location>
</feature>
<dbReference type="Pfam" id="PF10469">
    <property type="entry name" value="AKAP7_NLS"/>
    <property type="match status" value="1"/>
</dbReference>